<evidence type="ECO:0000313" key="3">
    <source>
        <dbReference type="Proteomes" id="UP000729402"/>
    </source>
</evidence>
<gene>
    <name evidence="2" type="ORF">GUJ93_ZPchr0006g43304</name>
</gene>
<feature type="region of interest" description="Disordered" evidence="1">
    <location>
        <begin position="69"/>
        <end position="93"/>
    </location>
</feature>
<organism evidence="2 3">
    <name type="scientific">Zizania palustris</name>
    <name type="common">Northern wild rice</name>
    <dbReference type="NCBI Taxonomy" id="103762"/>
    <lineage>
        <taxon>Eukaryota</taxon>
        <taxon>Viridiplantae</taxon>
        <taxon>Streptophyta</taxon>
        <taxon>Embryophyta</taxon>
        <taxon>Tracheophyta</taxon>
        <taxon>Spermatophyta</taxon>
        <taxon>Magnoliopsida</taxon>
        <taxon>Liliopsida</taxon>
        <taxon>Poales</taxon>
        <taxon>Poaceae</taxon>
        <taxon>BOP clade</taxon>
        <taxon>Oryzoideae</taxon>
        <taxon>Oryzeae</taxon>
        <taxon>Zizaniinae</taxon>
        <taxon>Zizania</taxon>
    </lineage>
</organism>
<dbReference type="AlphaFoldDB" id="A0A8J5SSP4"/>
<dbReference type="EMBL" id="JAAALK010000283">
    <property type="protein sequence ID" value="KAG8072509.1"/>
    <property type="molecule type" value="Genomic_DNA"/>
</dbReference>
<sequence>MWRCFCAKAYSLTISSRSTTPLRLASASRIASRAFHRANHRLRLRSALQLLPADRPVAVRVELAQPRPELPHRRLPLRQRPVVPRERHGDPLA</sequence>
<comment type="caution">
    <text evidence="2">The sequence shown here is derived from an EMBL/GenBank/DDBJ whole genome shotgun (WGS) entry which is preliminary data.</text>
</comment>
<reference evidence="2" key="1">
    <citation type="journal article" date="2021" name="bioRxiv">
        <title>Whole Genome Assembly and Annotation of Northern Wild Rice, Zizania palustris L., Supports a Whole Genome Duplication in the Zizania Genus.</title>
        <authorList>
            <person name="Haas M."/>
            <person name="Kono T."/>
            <person name="Macchietto M."/>
            <person name="Millas R."/>
            <person name="McGilp L."/>
            <person name="Shao M."/>
            <person name="Duquette J."/>
            <person name="Hirsch C.N."/>
            <person name="Kimball J."/>
        </authorList>
    </citation>
    <scope>NUCLEOTIDE SEQUENCE</scope>
    <source>
        <tissue evidence="2">Fresh leaf tissue</tissue>
    </source>
</reference>
<dbReference type="Proteomes" id="UP000729402">
    <property type="component" value="Unassembled WGS sequence"/>
</dbReference>
<proteinExistence type="predicted"/>
<protein>
    <submittedName>
        <fullName evidence="2">Uncharacterized protein</fullName>
    </submittedName>
</protein>
<accession>A0A8J5SSP4</accession>
<evidence type="ECO:0000313" key="2">
    <source>
        <dbReference type="EMBL" id="KAG8072509.1"/>
    </source>
</evidence>
<keyword evidence="3" id="KW-1185">Reference proteome</keyword>
<evidence type="ECO:0000256" key="1">
    <source>
        <dbReference type="SAM" id="MobiDB-lite"/>
    </source>
</evidence>
<reference evidence="2" key="2">
    <citation type="submission" date="2021-02" db="EMBL/GenBank/DDBJ databases">
        <authorList>
            <person name="Kimball J.A."/>
            <person name="Haas M.W."/>
            <person name="Macchietto M."/>
            <person name="Kono T."/>
            <person name="Duquette J."/>
            <person name="Shao M."/>
        </authorList>
    </citation>
    <scope>NUCLEOTIDE SEQUENCE</scope>
    <source>
        <tissue evidence="2">Fresh leaf tissue</tissue>
    </source>
</reference>
<name>A0A8J5SSP4_ZIZPA</name>
<feature type="compositionally biased region" description="Basic and acidic residues" evidence="1">
    <location>
        <begin position="83"/>
        <end position="93"/>
    </location>
</feature>